<dbReference type="Proteomes" id="UP000037122">
    <property type="component" value="Unassembled WGS sequence"/>
</dbReference>
<protein>
    <submittedName>
        <fullName evidence="1">Uncharacterized protein</fullName>
    </submittedName>
</protein>
<comment type="caution">
    <text evidence="1">The sequence shown here is derived from an EMBL/GenBank/DDBJ whole genome shotgun (WGS) entry which is preliminary data.</text>
</comment>
<gene>
    <name evidence="1" type="ORF">QG37_04152</name>
</gene>
<dbReference type="EMBL" id="LGST01000027">
    <property type="protein sequence ID" value="KND99089.1"/>
    <property type="molecule type" value="Genomic_DNA"/>
</dbReference>
<accession>A0A0L0NYK0</accession>
<proteinExistence type="predicted"/>
<organism evidence="1 2">
    <name type="scientific">Candidozyma auris</name>
    <name type="common">Yeast</name>
    <name type="synonym">Candida auris</name>
    <dbReference type="NCBI Taxonomy" id="498019"/>
    <lineage>
        <taxon>Eukaryota</taxon>
        <taxon>Fungi</taxon>
        <taxon>Dikarya</taxon>
        <taxon>Ascomycota</taxon>
        <taxon>Saccharomycotina</taxon>
        <taxon>Pichiomycetes</taxon>
        <taxon>Metschnikowiaceae</taxon>
        <taxon>Candidozyma</taxon>
    </lineage>
</organism>
<evidence type="ECO:0000313" key="2">
    <source>
        <dbReference type="Proteomes" id="UP000037122"/>
    </source>
</evidence>
<evidence type="ECO:0000313" key="1">
    <source>
        <dbReference type="EMBL" id="KND99089.1"/>
    </source>
</evidence>
<sequence length="41" mass="4463">MRPLWWGKGRGGGEFSDEMGQVELGAGKNIGAEGWPRTDTQ</sequence>
<dbReference type="VEuPathDB" id="FungiDB:QG37_04152"/>
<name>A0A0L0NYK0_CANAR</name>
<dbReference type="AlphaFoldDB" id="A0A0L0NYK0"/>
<reference evidence="2" key="1">
    <citation type="journal article" date="2015" name="BMC Genomics">
        <title>Draft genome of a commonly misdiagnosed multidrug resistant pathogen Candida auris.</title>
        <authorList>
            <person name="Chatterjee S."/>
            <person name="Alampalli S.V."/>
            <person name="Nageshan R.K."/>
            <person name="Chettiar S.T."/>
            <person name="Joshi S."/>
            <person name="Tatu U.S."/>
        </authorList>
    </citation>
    <scope>NUCLEOTIDE SEQUENCE [LARGE SCALE GENOMIC DNA]</scope>
    <source>
        <strain evidence="2">6684</strain>
    </source>
</reference>